<reference evidence="2 3" key="1">
    <citation type="submission" date="2018-09" db="EMBL/GenBank/DDBJ databases">
        <title>Genomic Encyclopedia of Archaeal and Bacterial Type Strains, Phase II (KMG-II): from individual species to whole genera.</title>
        <authorList>
            <person name="Goeker M."/>
        </authorList>
    </citation>
    <scope>NUCLEOTIDE SEQUENCE [LARGE SCALE GENOMIC DNA]</scope>
    <source>
        <strain evidence="2 3">DSM 16505</strain>
    </source>
</reference>
<proteinExistence type="predicted"/>
<evidence type="ECO:0000256" key="1">
    <source>
        <dbReference type="SAM" id="MobiDB-lite"/>
    </source>
</evidence>
<dbReference type="EMBL" id="RAQM01000009">
    <property type="protein sequence ID" value="RKF03388.1"/>
    <property type="molecule type" value="Genomic_DNA"/>
</dbReference>
<accession>A0A420E029</accession>
<dbReference type="AlphaFoldDB" id="A0A420E029"/>
<organism evidence="2 3">
    <name type="scientific">Tenacibaculum lutimaris</name>
    <dbReference type="NCBI Taxonomy" id="285258"/>
    <lineage>
        <taxon>Bacteria</taxon>
        <taxon>Pseudomonadati</taxon>
        <taxon>Bacteroidota</taxon>
        <taxon>Flavobacteriia</taxon>
        <taxon>Flavobacteriales</taxon>
        <taxon>Flavobacteriaceae</taxon>
        <taxon>Tenacibaculum</taxon>
    </lineage>
</organism>
<dbReference type="Proteomes" id="UP000285780">
    <property type="component" value="Unassembled WGS sequence"/>
</dbReference>
<keyword evidence="3" id="KW-1185">Reference proteome</keyword>
<name>A0A420E029_9FLAO</name>
<gene>
    <name evidence="2" type="ORF">C8N26_1773</name>
</gene>
<dbReference type="RefSeq" id="WP_120186963.1">
    <property type="nucleotide sequence ID" value="NZ_RAQM01000009.1"/>
</dbReference>
<sequence>MGNQVNVNGVTLTLKDFRKFDTNISSENVPKGPLVNMSGFEGSNGTPFTVTVLAYLPDNPLQPIEKKDGLQLQGNEIYLNYYGITPIKILNKDGGYTTVSGRDFRVDFNCKKEASHFDLYYLQFTYQLEEGAELADMIYVRDNNTNPILGDVNDDPVTERGTVTTPAEMEPPTQY</sequence>
<evidence type="ECO:0000313" key="2">
    <source>
        <dbReference type="EMBL" id="RKF03388.1"/>
    </source>
</evidence>
<evidence type="ECO:0000313" key="3">
    <source>
        <dbReference type="Proteomes" id="UP000285780"/>
    </source>
</evidence>
<comment type="caution">
    <text evidence="2">The sequence shown here is derived from an EMBL/GenBank/DDBJ whole genome shotgun (WGS) entry which is preliminary data.</text>
</comment>
<feature type="region of interest" description="Disordered" evidence="1">
    <location>
        <begin position="149"/>
        <end position="175"/>
    </location>
</feature>
<protein>
    <submittedName>
        <fullName evidence="2">Uncharacterized protein</fullName>
    </submittedName>
</protein>